<name>A0A1H3N728_9BACT</name>
<feature type="domain" description="EfeO-type cupredoxin-like" evidence="2">
    <location>
        <begin position="16"/>
        <end position="124"/>
    </location>
</feature>
<dbReference type="InterPro" id="IPR008972">
    <property type="entry name" value="Cupredoxin"/>
</dbReference>
<sequence>MDTSQIIVTVVGVGLLAFVGWFFFLAPHRVAAAVSSSAGVQQVDILVKGGYSPNVIEVEHGKPVQLNFYRDEESTCSEELLLPDFNIRRDLAPFKTTAIEFLPKQAGTFEFTCGMHMLRGSLVVK</sequence>
<evidence type="ECO:0000259" key="2">
    <source>
        <dbReference type="Pfam" id="PF13473"/>
    </source>
</evidence>
<dbReference type="RefSeq" id="WP_092743216.1">
    <property type="nucleotide sequence ID" value="NZ_FNOV01000015.1"/>
</dbReference>
<gene>
    <name evidence="3" type="ORF">SAMN04488069_11561</name>
</gene>
<reference evidence="4" key="1">
    <citation type="submission" date="2016-10" db="EMBL/GenBank/DDBJ databases">
        <authorList>
            <person name="Varghese N."/>
            <person name="Submissions S."/>
        </authorList>
    </citation>
    <scope>NUCLEOTIDE SEQUENCE [LARGE SCALE GENOMIC DNA]</scope>
    <source>
        <strain evidence="4">CGMCC 1.8975</strain>
    </source>
</reference>
<keyword evidence="1" id="KW-1133">Transmembrane helix</keyword>
<dbReference type="OrthoDB" id="9800141at2"/>
<keyword evidence="1" id="KW-0812">Transmembrane</keyword>
<keyword evidence="1" id="KW-0472">Membrane</keyword>
<evidence type="ECO:0000313" key="3">
    <source>
        <dbReference type="EMBL" id="SDY84480.1"/>
    </source>
</evidence>
<protein>
    <submittedName>
        <fullName evidence="3">Cupredoxin-like domain-containing protein</fullName>
    </submittedName>
</protein>
<dbReference type="AlphaFoldDB" id="A0A1H3N728"/>
<organism evidence="3 4">
    <name type="scientific">Hymenobacter psychrophilus</name>
    <dbReference type="NCBI Taxonomy" id="651662"/>
    <lineage>
        <taxon>Bacteria</taxon>
        <taxon>Pseudomonadati</taxon>
        <taxon>Bacteroidota</taxon>
        <taxon>Cytophagia</taxon>
        <taxon>Cytophagales</taxon>
        <taxon>Hymenobacteraceae</taxon>
        <taxon>Hymenobacter</taxon>
    </lineage>
</organism>
<evidence type="ECO:0000256" key="1">
    <source>
        <dbReference type="SAM" id="Phobius"/>
    </source>
</evidence>
<evidence type="ECO:0000313" key="4">
    <source>
        <dbReference type="Proteomes" id="UP000199249"/>
    </source>
</evidence>
<dbReference type="STRING" id="651662.SAMN04488069_11561"/>
<dbReference type="InterPro" id="IPR028096">
    <property type="entry name" value="EfeO_Cupredoxin"/>
</dbReference>
<accession>A0A1H3N728</accession>
<dbReference type="Gene3D" id="2.60.40.420">
    <property type="entry name" value="Cupredoxins - blue copper proteins"/>
    <property type="match status" value="1"/>
</dbReference>
<dbReference type="SUPFAM" id="SSF49503">
    <property type="entry name" value="Cupredoxins"/>
    <property type="match status" value="1"/>
</dbReference>
<dbReference type="EMBL" id="FNOV01000015">
    <property type="protein sequence ID" value="SDY84480.1"/>
    <property type="molecule type" value="Genomic_DNA"/>
</dbReference>
<feature type="transmembrane region" description="Helical" evidence="1">
    <location>
        <begin position="6"/>
        <end position="26"/>
    </location>
</feature>
<dbReference type="Pfam" id="PF13473">
    <property type="entry name" value="Cupredoxin_1"/>
    <property type="match status" value="1"/>
</dbReference>
<keyword evidence="4" id="KW-1185">Reference proteome</keyword>
<dbReference type="Proteomes" id="UP000199249">
    <property type="component" value="Unassembled WGS sequence"/>
</dbReference>
<proteinExistence type="predicted"/>